<dbReference type="PANTHER" id="PTHR32361:SF9">
    <property type="entry name" value="FERRIC REDUCTASE TRANSMEMBRANE COMPONENT 3-RELATED"/>
    <property type="match status" value="1"/>
</dbReference>
<keyword evidence="1" id="KW-0813">Transport</keyword>
<dbReference type="GO" id="GO:0006879">
    <property type="term" value="P:intracellular iron ion homeostasis"/>
    <property type="evidence" value="ECO:0007669"/>
    <property type="project" value="TreeGrafter"/>
</dbReference>
<evidence type="ECO:0000259" key="2">
    <source>
        <dbReference type="PROSITE" id="PS51384"/>
    </source>
</evidence>
<keyword evidence="3" id="KW-0472">Membrane</keyword>
<dbReference type="GO" id="GO:0006826">
    <property type="term" value="P:iron ion transport"/>
    <property type="evidence" value="ECO:0007669"/>
    <property type="project" value="TreeGrafter"/>
</dbReference>
<dbReference type="GO" id="GO:0015677">
    <property type="term" value="P:copper ion import"/>
    <property type="evidence" value="ECO:0007669"/>
    <property type="project" value="TreeGrafter"/>
</dbReference>
<reference evidence="3 4" key="2">
    <citation type="submission" date="2015-05" db="EMBL/GenBank/DDBJ databases">
        <authorList>
            <person name="Morales-Cruz A."/>
            <person name="Amrine K.C."/>
            <person name="Cantu D."/>
        </authorList>
    </citation>
    <scope>NUCLEOTIDE SEQUENCE [LARGE SCALE GENOMIC DNA]</scope>
    <source>
        <strain evidence="3">UCRPC4</strain>
    </source>
</reference>
<name>A0A0G2HKE7_PHACM</name>
<dbReference type="PROSITE" id="PS51384">
    <property type="entry name" value="FAD_FR"/>
    <property type="match status" value="1"/>
</dbReference>
<sequence length="295" mass="32461">MRITITPVTVKATAKIAQDGETVLLSAKIPVRLTQIPLLGLRVNIRDGWEPAQHVFITVPSLSRTAKFQAHPYTILSMPDIQCPTDGGPVYRSLELIIRARDGFTRDLLNMIKEHQKDSLDSAILANLPVRIDGPYGSTEVLEAVKTADRALFIAGGSGLAVTSPLADATSRNHCSLSQTLNQLTITIPKDRLSHYWILRSTTHTSWLPSNLSNPTLLPPTGTDSLQGPARKEAHSSLLDEALSWMEKYGDIDDGKRIVVVVSGPDGMIRGVRKKCAALVKRGWKLEIWVEKFGW</sequence>
<gene>
    <name evidence="3" type="ORF">UCRPC4_g00376</name>
</gene>
<evidence type="ECO:0000313" key="3">
    <source>
        <dbReference type="EMBL" id="KKY28815.1"/>
    </source>
</evidence>
<dbReference type="GO" id="GO:0005886">
    <property type="term" value="C:plasma membrane"/>
    <property type="evidence" value="ECO:0007669"/>
    <property type="project" value="TreeGrafter"/>
</dbReference>
<keyword evidence="4" id="KW-1185">Reference proteome</keyword>
<proteinExistence type="predicted"/>
<reference evidence="3 4" key="1">
    <citation type="submission" date="2015-05" db="EMBL/GenBank/DDBJ databases">
        <title>Distinctive expansion of gene families associated with plant cell wall degradation and secondary metabolism in the genomes of grapevine trunk pathogens.</title>
        <authorList>
            <person name="Lawrence D.P."/>
            <person name="Travadon R."/>
            <person name="Rolshausen P.E."/>
            <person name="Baumgartner K."/>
        </authorList>
    </citation>
    <scope>NUCLEOTIDE SEQUENCE [LARGE SCALE GENOMIC DNA]</scope>
    <source>
        <strain evidence="3">UCRPC4</strain>
    </source>
</reference>
<dbReference type="InterPro" id="IPR039261">
    <property type="entry name" value="FNR_nucleotide-bd"/>
</dbReference>
<dbReference type="Gene3D" id="3.40.50.80">
    <property type="entry name" value="Nucleotide-binding domain of ferredoxin-NADP reductase (FNR) module"/>
    <property type="match status" value="1"/>
</dbReference>
<dbReference type="Pfam" id="PF08022">
    <property type="entry name" value="FAD_binding_8"/>
    <property type="match status" value="1"/>
</dbReference>
<dbReference type="CDD" id="cd06186">
    <property type="entry name" value="NOX_Duox_like_FAD_NADP"/>
    <property type="match status" value="1"/>
</dbReference>
<keyword evidence="3" id="KW-0812">Transmembrane</keyword>
<dbReference type="PANTHER" id="PTHR32361">
    <property type="entry name" value="FERRIC/CUPRIC REDUCTASE TRANSMEMBRANE COMPONENT"/>
    <property type="match status" value="1"/>
</dbReference>
<dbReference type="OrthoDB" id="17725at2759"/>
<dbReference type="InterPro" id="IPR051410">
    <property type="entry name" value="Ferric/Cupric_Reductase"/>
</dbReference>
<organism evidence="3 4">
    <name type="scientific">Phaeomoniella chlamydospora</name>
    <name type="common">Phaeoacremonium chlamydosporum</name>
    <dbReference type="NCBI Taxonomy" id="158046"/>
    <lineage>
        <taxon>Eukaryota</taxon>
        <taxon>Fungi</taxon>
        <taxon>Dikarya</taxon>
        <taxon>Ascomycota</taxon>
        <taxon>Pezizomycotina</taxon>
        <taxon>Eurotiomycetes</taxon>
        <taxon>Chaetothyriomycetidae</taxon>
        <taxon>Phaeomoniellales</taxon>
        <taxon>Phaeomoniellaceae</taxon>
        <taxon>Phaeomoniella</taxon>
    </lineage>
</organism>
<dbReference type="InterPro" id="IPR013112">
    <property type="entry name" value="FAD-bd_8"/>
</dbReference>
<dbReference type="EMBL" id="LCWF01000009">
    <property type="protein sequence ID" value="KKY28815.1"/>
    <property type="molecule type" value="Genomic_DNA"/>
</dbReference>
<dbReference type="InterPro" id="IPR017927">
    <property type="entry name" value="FAD-bd_FR_type"/>
</dbReference>
<dbReference type="GO" id="GO:0000293">
    <property type="term" value="F:ferric-chelate reductase activity"/>
    <property type="evidence" value="ECO:0007669"/>
    <property type="project" value="TreeGrafter"/>
</dbReference>
<comment type="caution">
    <text evidence="3">The sequence shown here is derived from an EMBL/GenBank/DDBJ whole genome shotgun (WGS) entry which is preliminary data.</text>
</comment>
<protein>
    <submittedName>
        <fullName evidence="3">Putative ferric reductase transmembrane component</fullName>
    </submittedName>
</protein>
<feature type="domain" description="FAD-binding FR-type" evidence="2">
    <location>
        <begin position="3"/>
        <end position="142"/>
    </location>
</feature>
<dbReference type="SUPFAM" id="SSF52343">
    <property type="entry name" value="Ferredoxin reductase-like, C-terminal NADP-linked domain"/>
    <property type="match status" value="1"/>
</dbReference>
<dbReference type="Proteomes" id="UP000053317">
    <property type="component" value="Unassembled WGS sequence"/>
</dbReference>
<evidence type="ECO:0000256" key="1">
    <source>
        <dbReference type="ARBA" id="ARBA00022448"/>
    </source>
</evidence>
<evidence type="ECO:0000313" key="4">
    <source>
        <dbReference type="Proteomes" id="UP000053317"/>
    </source>
</evidence>
<dbReference type="AlphaFoldDB" id="A0A0G2HKE7"/>
<accession>A0A0G2HKE7</accession>